<reference evidence="1 2" key="1">
    <citation type="submission" date="2023-05" db="EMBL/GenBank/DDBJ databases">
        <title>B98-5 Cell Line De Novo Hybrid Assembly: An Optical Mapping Approach.</title>
        <authorList>
            <person name="Kananen K."/>
            <person name="Auerbach J.A."/>
            <person name="Kautto E."/>
            <person name="Blachly J.S."/>
        </authorList>
    </citation>
    <scope>NUCLEOTIDE SEQUENCE [LARGE SCALE GENOMIC DNA]</scope>
    <source>
        <strain evidence="1">B95-8</strain>
        <tissue evidence="1">Cell line</tissue>
    </source>
</reference>
<protein>
    <submittedName>
        <fullName evidence="1">Uncharacterized protein</fullName>
    </submittedName>
</protein>
<name>A0ABQ9WF53_SAGOE</name>
<proteinExistence type="predicted"/>
<dbReference type="EMBL" id="JASSZA010000001">
    <property type="protein sequence ID" value="KAK2120115.1"/>
    <property type="molecule type" value="Genomic_DNA"/>
</dbReference>
<sequence>MLLYWHQVCLLRCIAGFILIEQMPGGIIFTLLELCDLDLCDYNEMAFTRIISDFRQTRKLRQPEEYYITLQKTILITDSENQTVDQYISTVDGVAKVLSRERKPRHLYDLNEQQETLLPHHTIQKSHRSDLPGFLKNIKKKHAASHKISPLRNAFNEFKYDGKLDLKRERLPIFCCEDLNEQGMGKEDCGGK</sequence>
<dbReference type="Proteomes" id="UP001266305">
    <property type="component" value="Unassembled WGS sequence"/>
</dbReference>
<comment type="caution">
    <text evidence="1">The sequence shown here is derived from an EMBL/GenBank/DDBJ whole genome shotgun (WGS) entry which is preliminary data.</text>
</comment>
<keyword evidence="2" id="KW-1185">Reference proteome</keyword>
<accession>A0ABQ9WF53</accession>
<gene>
    <name evidence="1" type="ORF">P7K49_001501</name>
</gene>
<evidence type="ECO:0000313" key="2">
    <source>
        <dbReference type="Proteomes" id="UP001266305"/>
    </source>
</evidence>
<organism evidence="1 2">
    <name type="scientific">Saguinus oedipus</name>
    <name type="common">Cotton-top tamarin</name>
    <name type="synonym">Oedipomidas oedipus</name>
    <dbReference type="NCBI Taxonomy" id="9490"/>
    <lineage>
        <taxon>Eukaryota</taxon>
        <taxon>Metazoa</taxon>
        <taxon>Chordata</taxon>
        <taxon>Craniata</taxon>
        <taxon>Vertebrata</taxon>
        <taxon>Euteleostomi</taxon>
        <taxon>Mammalia</taxon>
        <taxon>Eutheria</taxon>
        <taxon>Euarchontoglires</taxon>
        <taxon>Primates</taxon>
        <taxon>Haplorrhini</taxon>
        <taxon>Platyrrhini</taxon>
        <taxon>Cebidae</taxon>
        <taxon>Callitrichinae</taxon>
        <taxon>Saguinus</taxon>
    </lineage>
</organism>
<evidence type="ECO:0000313" key="1">
    <source>
        <dbReference type="EMBL" id="KAK2120115.1"/>
    </source>
</evidence>